<organism evidence="2 3">
    <name type="scientific">Mycena belliarum</name>
    <dbReference type="NCBI Taxonomy" id="1033014"/>
    <lineage>
        <taxon>Eukaryota</taxon>
        <taxon>Fungi</taxon>
        <taxon>Dikarya</taxon>
        <taxon>Basidiomycota</taxon>
        <taxon>Agaricomycotina</taxon>
        <taxon>Agaricomycetes</taxon>
        <taxon>Agaricomycetidae</taxon>
        <taxon>Agaricales</taxon>
        <taxon>Marasmiineae</taxon>
        <taxon>Mycenaceae</taxon>
        <taxon>Mycena</taxon>
    </lineage>
</organism>
<name>A0AAD6XM05_9AGAR</name>
<feature type="region of interest" description="Disordered" evidence="1">
    <location>
        <begin position="156"/>
        <end position="208"/>
    </location>
</feature>
<feature type="compositionally biased region" description="Polar residues" evidence="1">
    <location>
        <begin position="124"/>
        <end position="134"/>
    </location>
</feature>
<feature type="compositionally biased region" description="Acidic residues" evidence="1">
    <location>
        <begin position="41"/>
        <end position="57"/>
    </location>
</feature>
<evidence type="ECO:0000313" key="3">
    <source>
        <dbReference type="Proteomes" id="UP001222325"/>
    </source>
</evidence>
<comment type="caution">
    <text evidence="2">The sequence shown here is derived from an EMBL/GenBank/DDBJ whole genome shotgun (WGS) entry which is preliminary data.</text>
</comment>
<sequence length="208" mass="22060">MSAHWCLDECLVCDRVLDGPDSYCSPLCQARARPPPRPDDADQDDTDDDDDDDDESYADFHRVALWAQNVAPTPPAAPATFTSPSKRILTTSHPTSALSSDAPARAAPHPSPPRPARTSPTATESLVASSTPASPLSLGSLVRAWAGPPRPHLARLTTSVFAKTAGQAPPPPSDETSDGDVSPGWWALAPPPRYAPRRPPAPRARKPA</sequence>
<gene>
    <name evidence="2" type="ORF">B0H15DRAFT_47776</name>
</gene>
<feature type="region of interest" description="Disordered" evidence="1">
    <location>
        <begin position="24"/>
        <end position="135"/>
    </location>
</feature>
<feature type="compositionally biased region" description="Polar residues" evidence="1">
    <location>
        <begin position="81"/>
        <end position="99"/>
    </location>
</feature>
<protein>
    <submittedName>
        <fullName evidence="2">Uncharacterized protein</fullName>
    </submittedName>
</protein>
<keyword evidence="3" id="KW-1185">Reference proteome</keyword>
<reference evidence="2" key="1">
    <citation type="submission" date="2023-03" db="EMBL/GenBank/DDBJ databases">
        <title>Massive genome expansion in bonnet fungi (Mycena s.s.) driven by repeated elements and novel gene families across ecological guilds.</title>
        <authorList>
            <consortium name="Lawrence Berkeley National Laboratory"/>
            <person name="Harder C.B."/>
            <person name="Miyauchi S."/>
            <person name="Viragh M."/>
            <person name="Kuo A."/>
            <person name="Thoen E."/>
            <person name="Andreopoulos B."/>
            <person name="Lu D."/>
            <person name="Skrede I."/>
            <person name="Drula E."/>
            <person name="Henrissat B."/>
            <person name="Morin E."/>
            <person name="Kohler A."/>
            <person name="Barry K."/>
            <person name="LaButti K."/>
            <person name="Morin E."/>
            <person name="Salamov A."/>
            <person name="Lipzen A."/>
            <person name="Mereny Z."/>
            <person name="Hegedus B."/>
            <person name="Baldrian P."/>
            <person name="Stursova M."/>
            <person name="Weitz H."/>
            <person name="Taylor A."/>
            <person name="Grigoriev I.V."/>
            <person name="Nagy L.G."/>
            <person name="Martin F."/>
            <person name="Kauserud H."/>
        </authorList>
    </citation>
    <scope>NUCLEOTIDE SEQUENCE</scope>
    <source>
        <strain evidence="2">CBHHK173m</strain>
    </source>
</reference>
<evidence type="ECO:0000256" key="1">
    <source>
        <dbReference type="SAM" id="MobiDB-lite"/>
    </source>
</evidence>
<proteinExistence type="predicted"/>
<feature type="compositionally biased region" description="Pro residues" evidence="1">
    <location>
        <begin position="189"/>
        <end position="202"/>
    </location>
</feature>
<accession>A0AAD6XM05</accession>
<dbReference type="EMBL" id="JARJCN010000108">
    <property type="protein sequence ID" value="KAJ7074918.1"/>
    <property type="molecule type" value="Genomic_DNA"/>
</dbReference>
<dbReference type="Proteomes" id="UP001222325">
    <property type="component" value="Unassembled WGS sequence"/>
</dbReference>
<evidence type="ECO:0000313" key="2">
    <source>
        <dbReference type="EMBL" id="KAJ7074918.1"/>
    </source>
</evidence>
<dbReference type="AlphaFoldDB" id="A0AAD6XM05"/>